<keyword evidence="3 13" id="KW-1003">Cell membrane</keyword>
<evidence type="ECO:0000256" key="1">
    <source>
        <dbReference type="ARBA" id="ARBA00000085"/>
    </source>
</evidence>
<gene>
    <name evidence="16" type="ORF">ACFFHQ_16035</name>
</gene>
<dbReference type="InterPro" id="IPR005467">
    <property type="entry name" value="His_kinase_dom"/>
</dbReference>
<dbReference type="PANTHER" id="PTHR24421">
    <property type="entry name" value="NITRATE/NITRITE SENSOR PROTEIN NARX-RELATED"/>
    <property type="match status" value="1"/>
</dbReference>
<evidence type="ECO:0000256" key="12">
    <source>
        <dbReference type="ARBA" id="ARBA00023136"/>
    </source>
</evidence>
<evidence type="ECO:0000256" key="2">
    <source>
        <dbReference type="ARBA" id="ARBA00004651"/>
    </source>
</evidence>
<dbReference type="Proteomes" id="UP001589785">
    <property type="component" value="Unassembled WGS sequence"/>
</dbReference>
<evidence type="ECO:0000259" key="15">
    <source>
        <dbReference type="PROSITE" id="PS50109"/>
    </source>
</evidence>
<evidence type="ECO:0000256" key="3">
    <source>
        <dbReference type="ARBA" id="ARBA00022475"/>
    </source>
</evidence>
<comment type="subcellular location">
    <subcellularLocation>
        <location evidence="2 13">Cell membrane</location>
        <topology evidence="2 13">Multi-pass membrane protein</topology>
    </subcellularLocation>
</comment>
<evidence type="ECO:0000256" key="13">
    <source>
        <dbReference type="PIRNR" id="PIRNR037431"/>
    </source>
</evidence>
<keyword evidence="4" id="KW-0597">Phosphoprotein</keyword>
<keyword evidence="11 13" id="KW-0902">Two-component regulatory system</keyword>
<dbReference type="CDD" id="cd16917">
    <property type="entry name" value="HATPase_UhpB-NarQ-NarX-like"/>
    <property type="match status" value="1"/>
</dbReference>
<dbReference type="PROSITE" id="PS50109">
    <property type="entry name" value="HIS_KIN"/>
    <property type="match status" value="1"/>
</dbReference>
<evidence type="ECO:0000256" key="6">
    <source>
        <dbReference type="ARBA" id="ARBA00022692"/>
    </source>
</evidence>
<dbReference type="GO" id="GO:0016301">
    <property type="term" value="F:kinase activity"/>
    <property type="evidence" value="ECO:0007669"/>
    <property type="project" value="UniProtKB-KW"/>
</dbReference>
<evidence type="ECO:0000313" key="17">
    <source>
        <dbReference type="Proteomes" id="UP001589785"/>
    </source>
</evidence>
<keyword evidence="12 13" id="KW-0472">Membrane</keyword>
<keyword evidence="9 13" id="KW-0067">ATP-binding</keyword>
<dbReference type="InterPro" id="IPR050482">
    <property type="entry name" value="Sensor_HK_TwoCompSys"/>
</dbReference>
<dbReference type="InterPro" id="IPR017202">
    <property type="entry name" value="LiaS/VraS"/>
</dbReference>
<comment type="catalytic activity">
    <reaction evidence="1 13">
        <text>ATP + protein L-histidine = ADP + protein N-phospho-L-histidine.</text>
        <dbReference type="EC" id="2.7.13.3"/>
    </reaction>
</comment>
<keyword evidence="6 14" id="KW-0812">Transmembrane</keyword>
<feature type="transmembrane region" description="Helical" evidence="14">
    <location>
        <begin position="42"/>
        <end position="68"/>
    </location>
</feature>
<keyword evidence="10 14" id="KW-1133">Transmembrane helix</keyword>
<dbReference type="PANTHER" id="PTHR24421:SF37">
    <property type="entry name" value="SENSOR HISTIDINE KINASE NARS"/>
    <property type="match status" value="1"/>
</dbReference>
<keyword evidence="8 13" id="KW-0418">Kinase</keyword>
<evidence type="ECO:0000256" key="11">
    <source>
        <dbReference type="ARBA" id="ARBA00023012"/>
    </source>
</evidence>
<evidence type="ECO:0000256" key="8">
    <source>
        <dbReference type="ARBA" id="ARBA00022777"/>
    </source>
</evidence>
<proteinExistence type="predicted"/>
<evidence type="ECO:0000256" key="9">
    <source>
        <dbReference type="ARBA" id="ARBA00022840"/>
    </source>
</evidence>
<protein>
    <recommendedName>
        <fullName evidence="13">Sensor histidine kinase</fullName>
        <ecNumber evidence="13">2.7.13.3</ecNumber>
    </recommendedName>
</protein>
<name>A0ABV6GWH7_9BACL</name>
<dbReference type="Pfam" id="PF02518">
    <property type="entry name" value="HATPase_c"/>
    <property type="match status" value="1"/>
</dbReference>
<dbReference type="EC" id="2.7.13.3" evidence="13"/>
<dbReference type="SMART" id="SM00387">
    <property type="entry name" value="HATPase_c"/>
    <property type="match status" value="1"/>
</dbReference>
<dbReference type="InterPro" id="IPR036890">
    <property type="entry name" value="HATPase_C_sf"/>
</dbReference>
<evidence type="ECO:0000256" key="4">
    <source>
        <dbReference type="ARBA" id="ARBA00022553"/>
    </source>
</evidence>
<feature type="domain" description="Histidine kinase" evidence="15">
    <location>
        <begin position="145"/>
        <end position="338"/>
    </location>
</feature>
<evidence type="ECO:0000256" key="5">
    <source>
        <dbReference type="ARBA" id="ARBA00022679"/>
    </source>
</evidence>
<dbReference type="Gene3D" id="3.30.565.10">
    <property type="entry name" value="Histidine kinase-like ATPase, C-terminal domain"/>
    <property type="match status" value="1"/>
</dbReference>
<dbReference type="EMBL" id="JBHLVN010000125">
    <property type="protein sequence ID" value="MFC0298861.1"/>
    <property type="molecule type" value="Genomic_DNA"/>
</dbReference>
<dbReference type="RefSeq" id="WP_066230920.1">
    <property type="nucleotide sequence ID" value="NZ_JBHLVN010000125.1"/>
</dbReference>
<keyword evidence="5 13" id="KW-0808">Transferase</keyword>
<keyword evidence="17" id="KW-1185">Reference proteome</keyword>
<dbReference type="InterPro" id="IPR011712">
    <property type="entry name" value="Sig_transdc_His_kin_sub3_dim/P"/>
</dbReference>
<dbReference type="PIRSF" id="PIRSF037431">
    <property type="entry name" value="STHK_LiaS"/>
    <property type="match status" value="1"/>
</dbReference>
<evidence type="ECO:0000256" key="10">
    <source>
        <dbReference type="ARBA" id="ARBA00022989"/>
    </source>
</evidence>
<keyword evidence="7 13" id="KW-0547">Nucleotide-binding</keyword>
<dbReference type="InterPro" id="IPR003594">
    <property type="entry name" value="HATPase_dom"/>
</dbReference>
<organism evidence="16 17">
    <name type="scientific">Geobacillus jurassicus</name>
    <dbReference type="NCBI Taxonomy" id="235932"/>
    <lineage>
        <taxon>Bacteria</taxon>
        <taxon>Bacillati</taxon>
        <taxon>Bacillota</taxon>
        <taxon>Bacilli</taxon>
        <taxon>Bacillales</taxon>
        <taxon>Anoxybacillaceae</taxon>
        <taxon>Geobacillus</taxon>
    </lineage>
</organism>
<dbReference type="Pfam" id="PF07730">
    <property type="entry name" value="HisKA_3"/>
    <property type="match status" value="1"/>
</dbReference>
<evidence type="ECO:0000313" key="16">
    <source>
        <dbReference type="EMBL" id="MFC0298861.1"/>
    </source>
</evidence>
<evidence type="ECO:0000256" key="7">
    <source>
        <dbReference type="ARBA" id="ARBA00022741"/>
    </source>
</evidence>
<evidence type="ECO:0000256" key="14">
    <source>
        <dbReference type="SAM" id="Phobius"/>
    </source>
</evidence>
<sequence>MSRPLMVSVLSAFILFVLLFISFLYAFPLGTWTELWDKAVMGVPFLLFVSAASLFVGVASGLALDFIWRKQRQAVMQALEQIEHGEMGELCQGEPPPELQELWRQIEKLQTQWLEQTKRVQKLAAEKAEQEERLVERILSEERTRLARELHDSVSQQLFAASMMMSAVMETMPPDDERHRKQLKMVEQMIHQSQLEMRALLLHLRPVQLKGKSLQEGMNELLTELAGKVPLKMKWKIEDVPLDKGVEDHLFRILQESLSNTLRHAKAQSLEVLLIERDGFAILRVTDDGVGFDVERSKSGSYGLQHMHERAAEIGGALKIVSLKGQGTRLEVKVPIVYRGDDRDQGAACR</sequence>
<accession>A0ABV6GWH7</accession>
<dbReference type="Gene3D" id="1.20.5.1930">
    <property type="match status" value="1"/>
</dbReference>
<dbReference type="SUPFAM" id="SSF55874">
    <property type="entry name" value="ATPase domain of HSP90 chaperone/DNA topoisomerase II/histidine kinase"/>
    <property type="match status" value="1"/>
</dbReference>
<comment type="caution">
    <text evidence="16">The sequence shown here is derived from an EMBL/GenBank/DDBJ whole genome shotgun (WGS) entry which is preliminary data.</text>
</comment>
<reference evidence="16 17" key="1">
    <citation type="submission" date="2024-09" db="EMBL/GenBank/DDBJ databases">
        <authorList>
            <person name="Sun Q."/>
            <person name="Mori K."/>
        </authorList>
    </citation>
    <scope>NUCLEOTIDE SEQUENCE [LARGE SCALE GENOMIC DNA]</scope>
    <source>
        <strain evidence="16 17">CCM 7224</strain>
    </source>
</reference>